<keyword evidence="2" id="KW-1185">Reference proteome</keyword>
<organism evidence="1 2">
    <name type="scientific">Aquilegia coerulea</name>
    <name type="common">Rocky mountain columbine</name>
    <dbReference type="NCBI Taxonomy" id="218851"/>
    <lineage>
        <taxon>Eukaryota</taxon>
        <taxon>Viridiplantae</taxon>
        <taxon>Streptophyta</taxon>
        <taxon>Embryophyta</taxon>
        <taxon>Tracheophyta</taxon>
        <taxon>Spermatophyta</taxon>
        <taxon>Magnoliopsida</taxon>
        <taxon>Ranunculales</taxon>
        <taxon>Ranunculaceae</taxon>
        <taxon>Thalictroideae</taxon>
        <taxon>Aquilegia</taxon>
    </lineage>
</organism>
<evidence type="ECO:0000313" key="2">
    <source>
        <dbReference type="Proteomes" id="UP000230069"/>
    </source>
</evidence>
<dbReference type="STRING" id="218851.A0A2G5CDQ3"/>
<dbReference type="AlphaFoldDB" id="A0A2G5CDQ3"/>
<accession>A0A2G5CDQ3</accession>
<protein>
    <submittedName>
        <fullName evidence="1">Uncharacterized protein</fullName>
    </submittedName>
</protein>
<evidence type="ECO:0000313" key="1">
    <source>
        <dbReference type="EMBL" id="PIA28967.1"/>
    </source>
</evidence>
<dbReference type="Proteomes" id="UP000230069">
    <property type="component" value="Unassembled WGS sequence"/>
</dbReference>
<proteinExistence type="predicted"/>
<sequence>MKVQIYYLKSPNFLHHLVLQLNVLLLILLKHFDLELQFISLCIFSDYNQIFNLNSKSKICKALQSYNSSSLLIKLSQYTANQALKGEDRFHVIDLDTARSLMARNC</sequence>
<name>A0A2G5CDQ3_AQUCA</name>
<dbReference type="EMBL" id="KZ305081">
    <property type="protein sequence ID" value="PIA28967.1"/>
    <property type="molecule type" value="Genomic_DNA"/>
</dbReference>
<gene>
    <name evidence="1" type="ORF">AQUCO_06400025v1</name>
</gene>
<reference evidence="1 2" key="1">
    <citation type="submission" date="2017-09" db="EMBL/GenBank/DDBJ databases">
        <title>WGS assembly of Aquilegia coerulea Goldsmith.</title>
        <authorList>
            <person name="Hodges S."/>
            <person name="Kramer E."/>
            <person name="Nordborg M."/>
            <person name="Tomkins J."/>
            <person name="Borevitz J."/>
            <person name="Derieg N."/>
            <person name="Yan J."/>
            <person name="Mihaltcheva S."/>
            <person name="Hayes R.D."/>
            <person name="Rokhsar D."/>
        </authorList>
    </citation>
    <scope>NUCLEOTIDE SEQUENCE [LARGE SCALE GENOMIC DNA]</scope>
    <source>
        <strain evidence="2">cv. Goldsmith</strain>
    </source>
</reference>
<dbReference type="InParanoid" id="A0A2G5CDQ3"/>